<feature type="signal peptide" evidence="2">
    <location>
        <begin position="1"/>
        <end position="23"/>
    </location>
</feature>
<protein>
    <recommendedName>
        <fullName evidence="5">YhcN/YlaJ family sporulation lipoprotein</fullName>
    </recommendedName>
</protein>
<dbReference type="AlphaFoldDB" id="A0A0M0GG27"/>
<organism evidence="3 4">
    <name type="scientific">Sporosarcina globispora</name>
    <name type="common">Bacillus globisporus</name>
    <dbReference type="NCBI Taxonomy" id="1459"/>
    <lineage>
        <taxon>Bacteria</taxon>
        <taxon>Bacillati</taxon>
        <taxon>Bacillota</taxon>
        <taxon>Bacilli</taxon>
        <taxon>Bacillales</taxon>
        <taxon>Caryophanaceae</taxon>
        <taxon>Sporosarcina</taxon>
    </lineage>
</organism>
<feature type="chain" id="PRO_5005599452" description="YhcN/YlaJ family sporulation lipoprotein" evidence="2">
    <location>
        <begin position="24"/>
        <end position="184"/>
    </location>
</feature>
<dbReference type="Proteomes" id="UP000037109">
    <property type="component" value="Unassembled WGS sequence"/>
</dbReference>
<dbReference type="InterPro" id="IPR019076">
    <property type="entry name" value="Spore_lipoprot_YhcN/YlaJ-like"/>
</dbReference>
<accession>A0A0M0GG27</accession>
<dbReference type="STRING" id="1459.AF332_17550"/>
<dbReference type="EMBL" id="LGUF01000007">
    <property type="protein sequence ID" value="KON88437.1"/>
    <property type="molecule type" value="Genomic_DNA"/>
</dbReference>
<gene>
    <name evidence="3" type="ORF">AF332_17550</name>
</gene>
<evidence type="ECO:0008006" key="5">
    <source>
        <dbReference type="Google" id="ProtNLM"/>
    </source>
</evidence>
<feature type="compositionally biased region" description="Polar residues" evidence="1">
    <location>
        <begin position="41"/>
        <end position="54"/>
    </location>
</feature>
<reference evidence="4" key="1">
    <citation type="submission" date="2015-07" db="EMBL/GenBank/DDBJ databases">
        <title>Fjat-10036 dsm4.</title>
        <authorList>
            <person name="Liu B."/>
            <person name="Wang J."/>
            <person name="Zhu Y."/>
            <person name="Liu G."/>
            <person name="Chen Q."/>
            <person name="Chen Z."/>
            <person name="Lan J."/>
            <person name="Che J."/>
            <person name="Ge C."/>
            <person name="Shi H."/>
            <person name="Pan Z."/>
            <person name="Liu X."/>
        </authorList>
    </citation>
    <scope>NUCLEOTIDE SEQUENCE [LARGE SCALE GENOMIC DNA]</scope>
    <source>
        <strain evidence="4">DSM 4</strain>
    </source>
</reference>
<dbReference type="GO" id="GO:0030435">
    <property type="term" value="P:sporulation resulting in formation of a cellular spore"/>
    <property type="evidence" value="ECO:0007669"/>
    <property type="project" value="InterPro"/>
</dbReference>
<dbReference type="PROSITE" id="PS51257">
    <property type="entry name" value="PROKAR_LIPOPROTEIN"/>
    <property type="match status" value="1"/>
</dbReference>
<keyword evidence="2" id="KW-0732">Signal</keyword>
<evidence type="ECO:0000313" key="4">
    <source>
        <dbReference type="Proteomes" id="UP000037109"/>
    </source>
</evidence>
<evidence type="ECO:0000313" key="3">
    <source>
        <dbReference type="EMBL" id="KON88437.1"/>
    </source>
</evidence>
<evidence type="ECO:0000256" key="2">
    <source>
        <dbReference type="SAM" id="SignalP"/>
    </source>
</evidence>
<feature type="region of interest" description="Disordered" evidence="1">
    <location>
        <begin position="31"/>
        <end position="77"/>
    </location>
</feature>
<sequence length="184" mass="20200">MIKGKLLMAGALSAALLAGCAMNDNDMNETAQRNRDLTEPTKVNDSNFGENGRTTEPGIDLTRTGTDNENRNESPRMKVADKAADKITSIPEVDSANVIVTDNNAYVAARLSDGNGELTKDVEGKISDQVKAVDQDIDNVYVSVNPDFYDRMTGYAEDIRAGNPIEGFFDEFTETVRRIFPDQR</sequence>
<evidence type="ECO:0000256" key="1">
    <source>
        <dbReference type="SAM" id="MobiDB-lite"/>
    </source>
</evidence>
<proteinExistence type="predicted"/>
<dbReference type="PATRIC" id="fig|1459.3.peg.3845"/>
<dbReference type="InterPro" id="IPR014247">
    <property type="entry name" value="Spore_lipoprot_YhcN/YlaJ"/>
</dbReference>
<dbReference type="OrthoDB" id="1707228at2"/>
<feature type="compositionally biased region" description="Basic and acidic residues" evidence="1">
    <location>
        <begin position="66"/>
        <end position="77"/>
    </location>
</feature>
<dbReference type="Pfam" id="PF09580">
    <property type="entry name" value="Spore_YhcN_YlaJ"/>
    <property type="match status" value="1"/>
</dbReference>
<dbReference type="RefSeq" id="WP_053435812.1">
    <property type="nucleotide sequence ID" value="NZ_LGUF01000007.1"/>
</dbReference>
<keyword evidence="4" id="KW-1185">Reference proteome</keyword>
<name>A0A0M0GG27_SPOGL</name>
<dbReference type="NCBIfam" id="TIGR02898">
    <property type="entry name" value="spore_YhcN_YlaJ"/>
    <property type="match status" value="1"/>
</dbReference>
<comment type="caution">
    <text evidence="3">The sequence shown here is derived from an EMBL/GenBank/DDBJ whole genome shotgun (WGS) entry which is preliminary data.</text>
</comment>